<dbReference type="InterPro" id="IPR003613">
    <property type="entry name" value="Ubox_domain"/>
</dbReference>
<dbReference type="PANTHER" id="PTHR10131:SF94">
    <property type="entry name" value="TNF RECEPTOR-ASSOCIATED FACTOR 4"/>
    <property type="match status" value="1"/>
</dbReference>
<evidence type="ECO:0000256" key="2">
    <source>
        <dbReference type="ARBA" id="ARBA00022771"/>
    </source>
</evidence>
<evidence type="ECO:0000256" key="1">
    <source>
        <dbReference type="ARBA" id="ARBA00022723"/>
    </source>
</evidence>
<dbReference type="SMART" id="SM00184">
    <property type="entry name" value="RING"/>
    <property type="match status" value="1"/>
</dbReference>
<accession>A0A7R9LK34</accession>
<dbReference type="PROSITE" id="PS00518">
    <property type="entry name" value="ZF_RING_1"/>
    <property type="match status" value="1"/>
</dbReference>
<dbReference type="Pfam" id="PF13639">
    <property type="entry name" value="zf-RING_2"/>
    <property type="match status" value="1"/>
</dbReference>
<organism evidence="7">
    <name type="scientific">Oppiella nova</name>
    <dbReference type="NCBI Taxonomy" id="334625"/>
    <lineage>
        <taxon>Eukaryota</taxon>
        <taxon>Metazoa</taxon>
        <taxon>Ecdysozoa</taxon>
        <taxon>Arthropoda</taxon>
        <taxon>Chelicerata</taxon>
        <taxon>Arachnida</taxon>
        <taxon>Acari</taxon>
        <taxon>Acariformes</taxon>
        <taxon>Sarcoptiformes</taxon>
        <taxon>Oribatida</taxon>
        <taxon>Brachypylina</taxon>
        <taxon>Oppioidea</taxon>
        <taxon>Oppiidae</taxon>
        <taxon>Oppiella</taxon>
    </lineage>
</organism>
<dbReference type="PANTHER" id="PTHR10131">
    <property type="entry name" value="TNF RECEPTOR ASSOCIATED FACTOR"/>
    <property type="match status" value="1"/>
</dbReference>
<dbReference type="OrthoDB" id="6493466at2759"/>
<dbReference type="Proteomes" id="UP000728032">
    <property type="component" value="Unassembled WGS sequence"/>
</dbReference>
<keyword evidence="3" id="KW-0862">Zinc</keyword>
<sequence length="302" mass="34225">MPGYDIRRFVGLSQREADEFTCGICLQIFREPTVVPCCRHTYCRECISRWLANTNTCPNDRRGLIASQLYDPQRLVTNLLAKLHIQCHFYAQGCDAVLELQCLDSHADSCPCNPCRQCPDCGLRMAERMDAAPDYEIPVPPLVSHNCVNSLKRLNETLAEEMSQLKREILKLKTEIKTLKDRRNEFNASDTLSDHISEVLSSARNRICYPEITYCSVSSTQRLKAINKSKEAILTYDSYEQITHFLSQQFNTSSSGDTTGHKWHTIAQSVHCGEALIATENGWIDLRFGQLRIAIFRAAGAL</sequence>
<dbReference type="Gene3D" id="3.30.40.10">
    <property type="entry name" value="Zinc/RING finger domain, C3HC4 (zinc finger)"/>
    <property type="match status" value="1"/>
</dbReference>
<keyword evidence="5" id="KW-0175">Coiled coil</keyword>
<feature type="domain" description="RING-type" evidence="6">
    <location>
        <begin position="22"/>
        <end position="61"/>
    </location>
</feature>
<dbReference type="GO" id="GO:0008270">
    <property type="term" value="F:zinc ion binding"/>
    <property type="evidence" value="ECO:0007669"/>
    <property type="project" value="UniProtKB-KW"/>
</dbReference>
<dbReference type="InterPro" id="IPR017907">
    <property type="entry name" value="Znf_RING_CS"/>
</dbReference>
<evidence type="ECO:0000259" key="6">
    <source>
        <dbReference type="PROSITE" id="PS50089"/>
    </source>
</evidence>
<dbReference type="SMART" id="SM00504">
    <property type="entry name" value="Ubox"/>
    <property type="match status" value="1"/>
</dbReference>
<evidence type="ECO:0000313" key="8">
    <source>
        <dbReference type="Proteomes" id="UP000728032"/>
    </source>
</evidence>
<reference evidence="7" key="1">
    <citation type="submission" date="2020-11" db="EMBL/GenBank/DDBJ databases">
        <authorList>
            <person name="Tran Van P."/>
        </authorList>
    </citation>
    <scope>NUCLEOTIDE SEQUENCE</scope>
</reference>
<dbReference type="InterPro" id="IPR001841">
    <property type="entry name" value="Znf_RING"/>
</dbReference>
<evidence type="ECO:0000256" key="5">
    <source>
        <dbReference type="SAM" id="Coils"/>
    </source>
</evidence>
<dbReference type="EMBL" id="CAJPVJ010001274">
    <property type="protein sequence ID" value="CAG2164436.1"/>
    <property type="molecule type" value="Genomic_DNA"/>
</dbReference>
<protein>
    <recommendedName>
        <fullName evidence="6">RING-type domain-containing protein</fullName>
    </recommendedName>
</protein>
<dbReference type="EMBL" id="OC916099">
    <property type="protein sequence ID" value="CAD7643154.1"/>
    <property type="molecule type" value="Genomic_DNA"/>
</dbReference>
<keyword evidence="2 4" id="KW-0863">Zinc-finger</keyword>
<dbReference type="SUPFAM" id="SSF57850">
    <property type="entry name" value="RING/U-box"/>
    <property type="match status" value="1"/>
</dbReference>
<dbReference type="GO" id="GO:0016567">
    <property type="term" value="P:protein ubiquitination"/>
    <property type="evidence" value="ECO:0007669"/>
    <property type="project" value="InterPro"/>
</dbReference>
<name>A0A7R9LK34_9ACAR</name>
<dbReference type="AlphaFoldDB" id="A0A7R9LK34"/>
<keyword evidence="1" id="KW-0479">Metal-binding</keyword>
<evidence type="ECO:0000256" key="4">
    <source>
        <dbReference type="PROSITE-ProRule" id="PRU00175"/>
    </source>
</evidence>
<dbReference type="PROSITE" id="PS50089">
    <property type="entry name" value="ZF_RING_2"/>
    <property type="match status" value="1"/>
</dbReference>
<dbReference type="InterPro" id="IPR013083">
    <property type="entry name" value="Znf_RING/FYVE/PHD"/>
</dbReference>
<evidence type="ECO:0000256" key="3">
    <source>
        <dbReference type="ARBA" id="ARBA00022833"/>
    </source>
</evidence>
<gene>
    <name evidence="7" type="ORF">ONB1V03_LOCUS3990</name>
</gene>
<evidence type="ECO:0000313" key="7">
    <source>
        <dbReference type="EMBL" id="CAD7643154.1"/>
    </source>
</evidence>
<proteinExistence type="predicted"/>
<keyword evidence="8" id="KW-1185">Reference proteome</keyword>
<feature type="coiled-coil region" evidence="5">
    <location>
        <begin position="148"/>
        <end position="189"/>
    </location>
</feature>
<dbReference type="GO" id="GO:0004842">
    <property type="term" value="F:ubiquitin-protein transferase activity"/>
    <property type="evidence" value="ECO:0007669"/>
    <property type="project" value="InterPro"/>
</dbReference>